<dbReference type="Gene3D" id="3.30.70.360">
    <property type="match status" value="1"/>
</dbReference>
<accession>A0A381YZP2</accession>
<dbReference type="Pfam" id="PF07687">
    <property type="entry name" value="M20_dimer"/>
    <property type="match status" value="1"/>
</dbReference>
<protein>
    <recommendedName>
        <fullName evidence="1">Peptidase M20 dimerisation domain-containing protein</fullName>
    </recommendedName>
</protein>
<dbReference type="NCBIfam" id="TIGR01891">
    <property type="entry name" value="amidohydrolases"/>
    <property type="match status" value="1"/>
</dbReference>
<dbReference type="SUPFAM" id="SSF55031">
    <property type="entry name" value="Bacterial exopeptidase dimerisation domain"/>
    <property type="match status" value="1"/>
</dbReference>
<dbReference type="Pfam" id="PF01546">
    <property type="entry name" value="Peptidase_M20"/>
    <property type="match status" value="1"/>
</dbReference>
<dbReference type="GO" id="GO:0046657">
    <property type="term" value="P:folic acid catabolic process"/>
    <property type="evidence" value="ECO:0007669"/>
    <property type="project" value="TreeGrafter"/>
</dbReference>
<dbReference type="InterPro" id="IPR017145">
    <property type="entry name" value="Aminobenzoyl-glu_utiliz_pB"/>
</dbReference>
<dbReference type="PANTHER" id="PTHR30575:SF0">
    <property type="entry name" value="XAA-ARG DIPEPTIDASE"/>
    <property type="match status" value="1"/>
</dbReference>
<feature type="domain" description="Peptidase M20 dimerisation" evidence="1">
    <location>
        <begin position="210"/>
        <end position="300"/>
    </location>
</feature>
<evidence type="ECO:0000313" key="2">
    <source>
        <dbReference type="EMBL" id="SVA82516.1"/>
    </source>
</evidence>
<dbReference type="GO" id="GO:0005737">
    <property type="term" value="C:cytoplasm"/>
    <property type="evidence" value="ECO:0007669"/>
    <property type="project" value="TreeGrafter"/>
</dbReference>
<dbReference type="InterPro" id="IPR017439">
    <property type="entry name" value="Amidohydrolase"/>
</dbReference>
<dbReference type="FunFam" id="3.30.70.360:FF:000004">
    <property type="entry name" value="Peptidase M20 domain-containing protein 2"/>
    <property type="match status" value="1"/>
</dbReference>
<dbReference type="InterPro" id="IPR052030">
    <property type="entry name" value="Peptidase_M20/M20A_hydrolases"/>
</dbReference>
<dbReference type="InterPro" id="IPR011650">
    <property type="entry name" value="Peptidase_M20_dimer"/>
</dbReference>
<dbReference type="GO" id="GO:0071713">
    <property type="term" value="F:para-aminobenzoyl-glutamate hydrolase activity"/>
    <property type="evidence" value="ECO:0007669"/>
    <property type="project" value="TreeGrafter"/>
</dbReference>
<dbReference type="GO" id="GO:0016805">
    <property type="term" value="F:dipeptidase activity"/>
    <property type="evidence" value="ECO:0007669"/>
    <property type="project" value="TreeGrafter"/>
</dbReference>
<dbReference type="EMBL" id="UINC01019484">
    <property type="protein sequence ID" value="SVA82516.1"/>
    <property type="molecule type" value="Genomic_DNA"/>
</dbReference>
<proteinExistence type="predicted"/>
<dbReference type="PIRSF" id="PIRSF037227">
    <property type="entry name" value="Aminobenzoyl-glu_utiliz_pB"/>
    <property type="match status" value="1"/>
</dbReference>
<name>A0A381YZP2_9ZZZZ</name>
<dbReference type="InterPro" id="IPR002933">
    <property type="entry name" value="Peptidase_M20"/>
</dbReference>
<dbReference type="InterPro" id="IPR036264">
    <property type="entry name" value="Bact_exopeptidase_dim_dom"/>
</dbReference>
<dbReference type="AlphaFoldDB" id="A0A381YZP2"/>
<dbReference type="CDD" id="cd05673">
    <property type="entry name" value="M20_Acy1L2_AbgB"/>
    <property type="match status" value="1"/>
</dbReference>
<dbReference type="Gene3D" id="3.40.630.10">
    <property type="entry name" value="Zn peptidases"/>
    <property type="match status" value="1"/>
</dbReference>
<organism evidence="2">
    <name type="scientific">marine metagenome</name>
    <dbReference type="NCBI Taxonomy" id="408172"/>
    <lineage>
        <taxon>unclassified sequences</taxon>
        <taxon>metagenomes</taxon>
        <taxon>ecological metagenomes</taxon>
    </lineage>
</organism>
<evidence type="ECO:0000259" key="1">
    <source>
        <dbReference type="Pfam" id="PF07687"/>
    </source>
</evidence>
<sequence>MKKYPYSITVLAFVFLLLPSLTDGKAKKSDVVKSIDKQAKTYEKMAKQIWTWAEAGYQEYKSSELLQKTLEEEGFSIEAGVAEIPTAFVANYGSGKPVIGILAEYDALPGLSQEVIAERKPRVVGAAGHGCGHHLFGTASTAAAIAVKDWMKSSGAKGTLRLYGTPAEEGGSGKVYMVRAGLFDDVDVVLHWHASDKNDASPSTSLANRSAKFRFTGYSSHAAGSPHRGRSALDGIEAMNHMVNLMREHVPQETRIHYVITRGGGAPNVVPDFAEAFYYVRHPEVEILEDLWDRVVRTAEGAAMGTGTTMDFEIIHGNRPVLRNDVLQKVVYNNLQEIGGVKYNREERKFAESIQGTFRKVDAPIESAEEIRPWKFRPPGGSTDVGDVSWMVPTAGLNAATWVPGTSAHTWQAVAAGGMSIGFKGLMVAAKTLALSTVDIFESPGTIKQAKAELIDRRGPDFNYYALLGERKPPLDYRN</sequence>
<reference evidence="2" key="1">
    <citation type="submission" date="2018-05" db="EMBL/GenBank/DDBJ databases">
        <authorList>
            <person name="Lanie J.A."/>
            <person name="Ng W.-L."/>
            <person name="Kazmierczak K.M."/>
            <person name="Andrzejewski T.M."/>
            <person name="Davidsen T.M."/>
            <person name="Wayne K.J."/>
            <person name="Tettelin H."/>
            <person name="Glass J.I."/>
            <person name="Rusch D."/>
            <person name="Podicherti R."/>
            <person name="Tsui H.-C.T."/>
            <person name="Winkler M.E."/>
        </authorList>
    </citation>
    <scope>NUCLEOTIDE SEQUENCE</scope>
</reference>
<gene>
    <name evidence="2" type="ORF">METZ01_LOCUS135370</name>
</gene>
<dbReference type="PANTHER" id="PTHR30575">
    <property type="entry name" value="PEPTIDASE M20"/>
    <property type="match status" value="1"/>
</dbReference>
<dbReference type="SUPFAM" id="SSF53187">
    <property type="entry name" value="Zn-dependent exopeptidases"/>
    <property type="match status" value="1"/>
</dbReference>